<accession>A0ABS9XXJ5</accession>
<comment type="caution">
    <text evidence="1">The sequence shown here is derived from an EMBL/GenBank/DDBJ whole genome shotgun (WGS) entry which is preliminary data.</text>
</comment>
<keyword evidence="2" id="KW-1185">Reference proteome</keyword>
<protein>
    <submittedName>
        <fullName evidence="1">Uncharacterized protein</fullName>
    </submittedName>
</protein>
<evidence type="ECO:0000313" key="2">
    <source>
        <dbReference type="Proteomes" id="UP001165269"/>
    </source>
</evidence>
<gene>
    <name evidence="1" type="ORF">MQP27_00860</name>
</gene>
<name>A0ABS9XXJ5_9ACTN</name>
<dbReference type="RefSeq" id="WP_242759122.1">
    <property type="nucleotide sequence ID" value="NZ_JALDAY010000001.1"/>
</dbReference>
<organism evidence="1 2">
    <name type="scientific">Streptomyces cylindrosporus</name>
    <dbReference type="NCBI Taxonomy" id="2927583"/>
    <lineage>
        <taxon>Bacteria</taxon>
        <taxon>Bacillati</taxon>
        <taxon>Actinomycetota</taxon>
        <taxon>Actinomycetes</taxon>
        <taxon>Kitasatosporales</taxon>
        <taxon>Streptomycetaceae</taxon>
        <taxon>Streptomyces</taxon>
    </lineage>
</organism>
<dbReference type="Proteomes" id="UP001165269">
    <property type="component" value="Unassembled WGS sequence"/>
</dbReference>
<dbReference type="EMBL" id="JALDAY010000001">
    <property type="protein sequence ID" value="MCI3269664.1"/>
    <property type="molecule type" value="Genomic_DNA"/>
</dbReference>
<reference evidence="1" key="1">
    <citation type="submission" date="2022-03" db="EMBL/GenBank/DDBJ databases">
        <title>Streptomyces 7R015 and 7R016 isolated from Barleria lupulina in Thailand.</title>
        <authorList>
            <person name="Kanchanasin P."/>
            <person name="Phongsopitanun W."/>
            <person name="Tanasupawat S."/>
        </authorList>
    </citation>
    <scope>NUCLEOTIDE SEQUENCE</scope>
    <source>
        <strain evidence="1">7R015</strain>
    </source>
</reference>
<evidence type="ECO:0000313" key="1">
    <source>
        <dbReference type="EMBL" id="MCI3269664.1"/>
    </source>
</evidence>
<proteinExistence type="predicted"/>
<sequence length="113" mass="11521">MVVIVVIVVVIAVGTSNSPSHKPSADVKVTSCAVDSTTRLPTAGLEIHNHTSKASTYSVTVEFDAPNGIRVSEGAALSLTVASGQTVKTTAGGSDQVTQKVTCKVTKVNRIAG</sequence>